<keyword evidence="4" id="KW-1185">Reference proteome</keyword>
<dbReference type="AlphaFoldDB" id="A0A2A9NQG1"/>
<evidence type="ECO:0000256" key="2">
    <source>
        <dbReference type="ARBA" id="ARBA00022705"/>
    </source>
</evidence>
<dbReference type="GO" id="GO:0034088">
    <property type="term" value="P:maintenance of mitotic sister chromatid cohesion"/>
    <property type="evidence" value="ECO:0007669"/>
    <property type="project" value="TreeGrafter"/>
</dbReference>
<dbReference type="Pfam" id="PF09724">
    <property type="entry name" value="Dcc1"/>
    <property type="match status" value="1"/>
</dbReference>
<dbReference type="GO" id="GO:0000785">
    <property type="term" value="C:chromatin"/>
    <property type="evidence" value="ECO:0007669"/>
    <property type="project" value="TreeGrafter"/>
</dbReference>
<dbReference type="GO" id="GO:0006260">
    <property type="term" value="P:DNA replication"/>
    <property type="evidence" value="ECO:0007669"/>
    <property type="project" value="UniProtKB-KW"/>
</dbReference>
<evidence type="ECO:0000313" key="3">
    <source>
        <dbReference type="EMBL" id="PFH52789.1"/>
    </source>
</evidence>
<protein>
    <recommendedName>
        <fullName evidence="5">Sister chromatid cohesion protein DCC1</fullName>
    </recommendedName>
</protein>
<dbReference type="PANTHER" id="PTHR13395:SF6">
    <property type="entry name" value="SISTER CHROMATID COHESION PROTEIN DCC1"/>
    <property type="match status" value="1"/>
</dbReference>
<dbReference type="STRING" id="703135.A0A2A9NQG1"/>
<dbReference type="InterPro" id="IPR019128">
    <property type="entry name" value="Dcc1"/>
</dbReference>
<proteinExistence type="inferred from homology"/>
<dbReference type="OrthoDB" id="276989at2759"/>
<evidence type="ECO:0008006" key="5">
    <source>
        <dbReference type="Google" id="ProtNLM"/>
    </source>
</evidence>
<keyword evidence="2" id="KW-0235">DNA replication</keyword>
<evidence type="ECO:0000256" key="1">
    <source>
        <dbReference type="ARBA" id="ARBA00007017"/>
    </source>
</evidence>
<dbReference type="Proteomes" id="UP000242287">
    <property type="component" value="Unassembled WGS sequence"/>
</dbReference>
<evidence type="ECO:0000313" key="4">
    <source>
        <dbReference type="Proteomes" id="UP000242287"/>
    </source>
</evidence>
<dbReference type="GO" id="GO:0031390">
    <property type="term" value="C:Ctf18 RFC-like complex"/>
    <property type="evidence" value="ECO:0007669"/>
    <property type="project" value="InterPro"/>
</dbReference>
<dbReference type="EMBL" id="KZ301977">
    <property type="protein sequence ID" value="PFH52789.1"/>
    <property type="molecule type" value="Genomic_DNA"/>
</dbReference>
<dbReference type="GO" id="GO:0000775">
    <property type="term" value="C:chromosome, centromeric region"/>
    <property type="evidence" value="ECO:0007669"/>
    <property type="project" value="TreeGrafter"/>
</dbReference>
<accession>A0A2A9NQG1</accession>
<sequence length="372" mass="41553">MTLQISLKFSPNSLVESGSYRLVELPVDLCNVIEPALNASDPLHLCIKGQRDEDAVLCTQDKTYSLRSVVLSNTILIVTPSPDDESTSVDIRDQVTNILELAPCVPKLQKLDSLLKGRVYDEGCIDVDDQVVGNKVTYDDARSSVQASDSELALALENRRILMINGELRPIAPSYLHHILELLLNLLVSLSLSHDAVSINELGLTLAEQHDVPQAVTTQVMAWFGTIDGDKCRLDLTAIVREIGLDILRNHRHEPVDQDTLLAKWRSGVGDSYESRLSLELLLGNYVTLHPSISSAAPVMKYFPASELPIEPQTRFADLFLARSRWTHEEITPFLTDIAVDTKERDKLILKYCRAITEEGTTWYMARTQYNG</sequence>
<organism evidence="3 4">
    <name type="scientific">Amanita thiersii Skay4041</name>
    <dbReference type="NCBI Taxonomy" id="703135"/>
    <lineage>
        <taxon>Eukaryota</taxon>
        <taxon>Fungi</taxon>
        <taxon>Dikarya</taxon>
        <taxon>Basidiomycota</taxon>
        <taxon>Agaricomycotina</taxon>
        <taxon>Agaricomycetes</taxon>
        <taxon>Agaricomycetidae</taxon>
        <taxon>Agaricales</taxon>
        <taxon>Pluteineae</taxon>
        <taxon>Amanitaceae</taxon>
        <taxon>Amanita</taxon>
    </lineage>
</organism>
<dbReference type="PANTHER" id="PTHR13395">
    <property type="entry name" value="SISTER CHROMATID COHESION PROTEIN DCC1-RELATED"/>
    <property type="match status" value="1"/>
</dbReference>
<name>A0A2A9NQG1_9AGAR</name>
<comment type="similarity">
    <text evidence="1">Belongs to the DCC1 family.</text>
</comment>
<reference evidence="3 4" key="1">
    <citation type="submission" date="2014-02" db="EMBL/GenBank/DDBJ databases">
        <title>Transposable element dynamics among asymbiotic and ectomycorrhizal Amanita fungi.</title>
        <authorList>
            <consortium name="DOE Joint Genome Institute"/>
            <person name="Hess J."/>
            <person name="Skrede I."/>
            <person name="Wolfe B."/>
            <person name="LaButti K."/>
            <person name="Ohm R.A."/>
            <person name="Grigoriev I.V."/>
            <person name="Pringle A."/>
        </authorList>
    </citation>
    <scope>NUCLEOTIDE SEQUENCE [LARGE SCALE GENOMIC DNA]</scope>
    <source>
        <strain evidence="3 4">SKay4041</strain>
    </source>
</reference>
<gene>
    <name evidence="3" type="ORF">AMATHDRAFT_139314</name>
</gene>